<feature type="compositionally biased region" description="Low complexity" evidence="1">
    <location>
        <begin position="113"/>
        <end position="125"/>
    </location>
</feature>
<protein>
    <submittedName>
        <fullName evidence="3">PadR family transcriptional regulator</fullName>
    </submittedName>
</protein>
<feature type="region of interest" description="Disordered" evidence="1">
    <location>
        <begin position="93"/>
        <end position="155"/>
    </location>
</feature>
<feature type="domain" description="Transcription regulator PadR N-terminal" evidence="2">
    <location>
        <begin position="6"/>
        <end position="77"/>
    </location>
</feature>
<dbReference type="InterPro" id="IPR005149">
    <property type="entry name" value="Tscrpt_reg_PadR_N"/>
</dbReference>
<evidence type="ECO:0000313" key="3">
    <source>
        <dbReference type="EMBL" id="MBU3864809.1"/>
    </source>
</evidence>
<gene>
    <name evidence="3" type="ORF">KN815_12170</name>
</gene>
<comment type="caution">
    <text evidence="3">The sequence shown here is derived from an EMBL/GenBank/DDBJ whole genome shotgun (WGS) entry which is preliminary data.</text>
</comment>
<name>A0ABS6CD68_9ACTN</name>
<evidence type="ECO:0000256" key="1">
    <source>
        <dbReference type="SAM" id="MobiDB-lite"/>
    </source>
</evidence>
<reference evidence="3 4" key="1">
    <citation type="submission" date="2021-06" db="EMBL/GenBank/DDBJ databases">
        <authorList>
            <person name="Pan X."/>
        </authorList>
    </citation>
    <scope>NUCLEOTIDE SEQUENCE [LARGE SCALE GENOMIC DNA]</scope>
    <source>
        <strain evidence="3 4">4503</strain>
    </source>
</reference>
<proteinExistence type="predicted"/>
<dbReference type="EMBL" id="JAHLEM010000102">
    <property type="protein sequence ID" value="MBU3864809.1"/>
    <property type="molecule type" value="Genomic_DNA"/>
</dbReference>
<evidence type="ECO:0000259" key="2">
    <source>
        <dbReference type="Pfam" id="PF03551"/>
    </source>
</evidence>
<organism evidence="3 4">
    <name type="scientific">Streptomyces niphimycinicus</name>
    <dbReference type="NCBI Taxonomy" id="2842201"/>
    <lineage>
        <taxon>Bacteria</taxon>
        <taxon>Bacillati</taxon>
        <taxon>Actinomycetota</taxon>
        <taxon>Actinomycetes</taxon>
        <taxon>Kitasatosporales</taxon>
        <taxon>Streptomycetaceae</taxon>
        <taxon>Streptomyces</taxon>
    </lineage>
</organism>
<sequence length="155" mass="15903">MLPLCLLGALRHEESYGYALLQQLTAAGLDSVKPATLYPALNRLAEDGAVEVHWRAGEGGPGRKCYRITQAGRERLDAEWSAWENFGASVSRLLTGPVPASSPPGATAPPGAPAAHPAPTAIPDPVGARPLGAGPHGSGPADMQPTDAQQPGVST</sequence>
<keyword evidence="4" id="KW-1185">Reference proteome</keyword>
<dbReference type="InterPro" id="IPR052509">
    <property type="entry name" value="Metal_resp_DNA-bind_regulator"/>
</dbReference>
<evidence type="ECO:0000313" key="4">
    <source>
        <dbReference type="Proteomes" id="UP000720508"/>
    </source>
</evidence>
<dbReference type="PANTHER" id="PTHR33169:SF14">
    <property type="entry name" value="TRANSCRIPTIONAL REGULATOR RV3488"/>
    <property type="match status" value="1"/>
</dbReference>
<accession>A0ABS6CD68</accession>
<dbReference type="Pfam" id="PF03551">
    <property type="entry name" value="PadR"/>
    <property type="match status" value="1"/>
</dbReference>
<feature type="compositionally biased region" description="Pro residues" evidence="1">
    <location>
        <begin position="100"/>
        <end position="112"/>
    </location>
</feature>
<dbReference type="PANTHER" id="PTHR33169">
    <property type="entry name" value="PADR-FAMILY TRANSCRIPTIONAL REGULATOR"/>
    <property type="match status" value="1"/>
</dbReference>
<dbReference type="Proteomes" id="UP000720508">
    <property type="component" value="Unassembled WGS sequence"/>
</dbReference>
<feature type="compositionally biased region" description="Polar residues" evidence="1">
    <location>
        <begin position="146"/>
        <end position="155"/>
    </location>
</feature>